<dbReference type="OrthoDB" id="3398487at2"/>
<dbReference type="GO" id="GO:0042286">
    <property type="term" value="F:glutamate-1-semialdehyde 2,1-aminomutase activity"/>
    <property type="evidence" value="ECO:0007669"/>
    <property type="project" value="UniProtKB-UniRule"/>
</dbReference>
<name>F3KUC4_9BURK</name>
<dbReference type="GO" id="GO:0008483">
    <property type="term" value="F:transaminase activity"/>
    <property type="evidence" value="ECO:0007669"/>
    <property type="project" value="UniProtKB-KW"/>
</dbReference>
<evidence type="ECO:0000256" key="2">
    <source>
        <dbReference type="ARBA" id="ARBA00004819"/>
    </source>
</evidence>
<dbReference type="GO" id="GO:0030170">
    <property type="term" value="F:pyridoxal phosphate binding"/>
    <property type="evidence" value="ECO:0007669"/>
    <property type="project" value="InterPro"/>
</dbReference>
<comment type="subcellular location">
    <subcellularLocation>
        <location evidence="7">Cytoplasm</location>
    </subcellularLocation>
</comment>
<dbReference type="HAMAP" id="MF_00375">
    <property type="entry name" value="HemL_aminotrans_3"/>
    <property type="match status" value="1"/>
</dbReference>
<dbReference type="EC" id="5.4.3.8" evidence="7"/>
<gene>
    <name evidence="7" type="primary">hemL</name>
    <name evidence="8" type="ORF">HGR_10290</name>
</gene>
<feature type="modified residue" description="N6-(pyridoxal phosphate)lysine" evidence="7">
    <location>
        <position position="277"/>
    </location>
</feature>
<dbReference type="Pfam" id="PF00202">
    <property type="entry name" value="Aminotran_3"/>
    <property type="match status" value="1"/>
</dbReference>
<comment type="subunit">
    <text evidence="7">Homodimer.</text>
</comment>
<evidence type="ECO:0000256" key="3">
    <source>
        <dbReference type="ARBA" id="ARBA00008981"/>
    </source>
</evidence>
<evidence type="ECO:0000256" key="6">
    <source>
        <dbReference type="ARBA" id="ARBA00023244"/>
    </source>
</evidence>
<dbReference type="FunFam" id="3.40.640.10:FF:000021">
    <property type="entry name" value="Glutamate-1-semialdehyde 2,1-aminomutase"/>
    <property type="match status" value="1"/>
</dbReference>
<dbReference type="InterPro" id="IPR005814">
    <property type="entry name" value="Aminotrans_3"/>
</dbReference>
<dbReference type="GO" id="GO:0006782">
    <property type="term" value="P:protoporphyrinogen IX biosynthetic process"/>
    <property type="evidence" value="ECO:0007669"/>
    <property type="project" value="UniProtKB-UniRule"/>
</dbReference>
<dbReference type="PANTHER" id="PTHR43713">
    <property type="entry name" value="GLUTAMATE-1-SEMIALDEHYDE 2,1-AMINOMUTASE"/>
    <property type="match status" value="1"/>
</dbReference>
<keyword evidence="9" id="KW-1185">Reference proteome</keyword>
<comment type="caution">
    <text evidence="8">The sequence shown here is derived from an EMBL/GenBank/DDBJ whole genome shotgun (WGS) entry which is preliminary data.</text>
</comment>
<accession>F3KUC4</accession>
<dbReference type="eggNOG" id="COG0001">
    <property type="taxonomic scope" value="Bacteria"/>
</dbReference>
<dbReference type="AlphaFoldDB" id="F3KUC4"/>
<keyword evidence="7" id="KW-0963">Cytoplasm</keyword>
<dbReference type="SUPFAM" id="SSF53383">
    <property type="entry name" value="PLP-dependent transferases"/>
    <property type="match status" value="1"/>
</dbReference>
<comment type="pathway">
    <text evidence="2">Porphyrin-containing compound metabolism; protoporphyrin-IX biosynthesis; 5-aminolevulinate from L-glutamyl-tRNA(Glu): step 2/2.</text>
</comment>
<proteinExistence type="inferred from homology"/>
<evidence type="ECO:0000256" key="4">
    <source>
        <dbReference type="ARBA" id="ARBA00022898"/>
    </source>
</evidence>
<evidence type="ECO:0000256" key="1">
    <source>
        <dbReference type="ARBA" id="ARBA00001933"/>
    </source>
</evidence>
<dbReference type="Gene3D" id="3.40.640.10">
    <property type="entry name" value="Type I PLP-dependent aspartate aminotransferase-like (Major domain)"/>
    <property type="match status" value="1"/>
</dbReference>
<keyword evidence="8" id="KW-0808">Transferase</keyword>
<dbReference type="EMBL" id="AEGR01000060">
    <property type="protein sequence ID" value="EGI76674.1"/>
    <property type="molecule type" value="Genomic_DNA"/>
</dbReference>
<dbReference type="UniPathway" id="UPA00251">
    <property type="reaction ID" value="UER00317"/>
</dbReference>
<comment type="catalytic activity">
    <reaction evidence="7">
        <text>(S)-4-amino-5-oxopentanoate = 5-aminolevulinate</text>
        <dbReference type="Rhea" id="RHEA:14265"/>
        <dbReference type="ChEBI" id="CHEBI:57501"/>
        <dbReference type="ChEBI" id="CHEBI:356416"/>
        <dbReference type="EC" id="5.4.3.8"/>
    </reaction>
</comment>
<dbReference type="CDD" id="cd00610">
    <property type="entry name" value="OAT_like"/>
    <property type="match status" value="1"/>
</dbReference>
<dbReference type="InterPro" id="IPR015424">
    <property type="entry name" value="PyrdxlP-dep_Trfase"/>
</dbReference>
<sequence>MSSSTQPASLNPTLFERAKRVIPGGVNSPVRAFRAVGGTPRFIARAQGAYMWDADGKKYIDYIGSWGPMILGHGHPAVLEAVQKAATEGFSFGAPTEREVELAEEILKHVPSMEMLRLVSSGTEAGMSAIRLARGATNRPKIIKFEGCYHGHADSLLVKAGSGLATFGHPTSAGVPPEVVQHTLVLEYNNVQQIEEAFALHGKDVACIIIEPIAGNMNFVRASLPFMRRCRELCTQHGALLILDEVMTGFRVALGSAQSLYAKAIPGFKPDLTVLGKVIGGGMPLAAFGGPRAIMEQMAPLGPVYQAGTLSGNPIATACGLATLKEIAKPGFYESLAKKTRSLVDGLQTAANGAGVPFVGDSEGGMFGFFLLPQLPQNYTQVMKTEGAKFNALFHGLLDRGVYIAPALYEAGFVSAAHSEADIDATLEASTDIFKLMR</sequence>
<dbReference type="RefSeq" id="WP_006298124.1">
    <property type="nucleotide sequence ID" value="NZ_AEGR01000060.1"/>
</dbReference>
<dbReference type="InterPro" id="IPR015421">
    <property type="entry name" value="PyrdxlP-dep_Trfase_major"/>
</dbReference>
<keyword evidence="6 7" id="KW-0627">Porphyrin biosynthesis</keyword>
<evidence type="ECO:0000313" key="9">
    <source>
        <dbReference type="Proteomes" id="UP000016368"/>
    </source>
</evidence>
<dbReference type="InterPro" id="IPR004639">
    <property type="entry name" value="4pyrrol_synth_GluAld_NH2Trfase"/>
</dbReference>
<dbReference type="NCBIfam" id="NF000818">
    <property type="entry name" value="PRK00062.1"/>
    <property type="match status" value="1"/>
</dbReference>
<dbReference type="GO" id="GO:0005737">
    <property type="term" value="C:cytoplasm"/>
    <property type="evidence" value="ECO:0007669"/>
    <property type="project" value="UniProtKB-SubCell"/>
</dbReference>
<dbReference type="NCBIfam" id="TIGR00713">
    <property type="entry name" value="hemL"/>
    <property type="match status" value="1"/>
</dbReference>
<keyword evidence="8" id="KW-0032">Aminotransferase</keyword>
<dbReference type="Gene3D" id="3.90.1150.10">
    <property type="entry name" value="Aspartate Aminotransferase, domain 1"/>
    <property type="match status" value="1"/>
</dbReference>
<dbReference type="PANTHER" id="PTHR43713:SF3">
    <property type="entry name" value="GLUTAMATE-1-SEMIALDEHYDE 2,1-AMINOMUTASE 1, CHLOROPLASTIC-RELATED"/>
    <property type="match status" value="1"/>
</dbReference>
<protein>
    <recommendedName>
        <fullName evidence="7">Glutamate-1-semialdehyde 2,1-aminomutase</fullName>
        <shortName evidence="7">GSA</shortName>
        <ecNumber evidence="7">5.4.3.8</ecNumber>
    </recommendedName>
    <alternativeName>
        <fullName evidence="7">Glutamate-1-semialdehyde aminotransferase</fullName>
        <shortName evidence="7">GSA-AT</shortName>
    </alternativeName>
</protein>
<dbReference type="STRING" id="887062.HGR_10290"/>
<keyword evidence="4 7" id="KW-0663">Pyridoxal phosphate</keyword>
<evidence type="ECO:0000313" key="8">
    <source>
        <dbReference type="EMBL" id="EGI76674.1"/>
    </source>
</evidence>
<comment type="cofactor">
    <cofactor evidence="1 7">
        <name>pyridoxal 5'-phosphate</name>
        <dbReference type="ChEBI" id="CHEBI:597326"/>
    </cofactor>
</comment>
<evidence type="ECO:0000256" key="5">
    <source>
        <dbReference type="ARBA" id="ARBA00023235"/>
    </source>
</evidence>
<reference evidence="8 9" key="1">
    <citation type="journal article" date="2011" name="EMBO J.">
        <title>Structural diversity of bacterial flagellar motors.</title>
        <authorList>
            <person name="Chen S."/>
            <person name="Beeby M."/>
            <person name="Murphy G.E."/>
            <person name="Leadbetter J.R."/>
            <person name="Hendrixson D.R."/>
            <person name="Briegel A."/>
            <person name="Li Z."/>
            <person name="Shi J."/>
            <person name="Tocheva E.I."/>
            <person name="Muller A."/>
            <person name="Dobro M.J."/>
            <person name="Jensen G.J."/>
        </authorList>
    </citation>
    <scope>NUCLEOTIDE SEQUENCE [LARGE SCALE GENOMIC DNA]</scope>
    <source>
        <strain evidence="8 9">ATCC 19624</strain>
    </source>
</reference>
<keyword evidence="5 7" id="KW-0413">Isomerase</keyword>
<dbReference type="InterPro" id="IPR015422">
    <property type="entry name" value="PyrdxlP-dep_Trfase_small"/>
</dbReference>
<evidence type="ECO:0000256" key="7">
    <source>
        <dbReference type="HAMAP-Rule" id="MF_00375"/>
    </source>
</evidence>
<dbReference type="Proteomes" id="UP000016368">
    <property type="component" value="Unassembled WGS sequence"/>
</dbReference>
<comment type="similarity">
    <text evidence="3 7">Belongs to the class-III pyridoxal-phosphate-dependent aminotransferase family. HemL subfamily.</text>
</comment>
<organism evidence="8 9">
    <name type="scientific">Hylemonella gracilis ATCC 19624</name>
    <dbReference type="NCBI Taxonomy" id="887062"/>
    <lineage>
        <taxon>Bacteria</taxon>
        <taxon>Pseudomonadati</taxon>
        <taxon>Pseudomonadota</taxon>
        <taxon>Betaproteobacteria</taxon>
        <taxon>Burkholderiales</taxon>
        <taxon>Comamonadaceae</taxon>
        <taxon>Hylemonella</taxon>
    </lineage>
</organism>